<sequence length="362" mass="40128">MASAPSVICPGSPELPEISDEAGTLYLAPPLQHTRDRVYVALAEAGWRVRFHAEGVMGVSVPAEGLRGLFRRLEGLMSEPEMDASLTVFTAQDRPFGPEVLFQAQPLAVWVLRSQNQWLTELIRDEQVRVFYQPILRAQGEGQVFAYECLLRGVAADGAIISPGQMFRAAELSDLEFYLDRLARVAAIRDSHALGIAENLFINFRPTSIYDPAFCLRTTVGAVRELGVDPQRIVFEVVESEAIADHAHLRRIVDEYRRGGFRIALDDLGAGYGSLNLLKDLEPEFVKIDRELIRDVPHNRAQASIVEAIVEMAHKLGTTTVAEGIEEPEELHWLQRVGIDLVQGFYFARPAHPPPALASAAP</sequence>
<dbReference type="InterPro" id="IPR001633">
    <property type="entry name" value="EAL_dom"/>
</dbReference>
<comment type="caution">
    <text evidence="2">The sequence shown here is derived from an EMBL/GenBank/DDBJ whole genome shotgun (WGS) entry which is preliminary data.</text>
</comment>
<name>A0ABS1E3P9_9GAMM</name>
<dbReference type="Gene3D" id="3.20.20.450">
    <property type="entry name" value="EAL domain"/>
    <property type="match status" value="1"/>
</dbReference>
<dbReference type="PROSITE" id="PS50883">
    <property type="entry name" value="EAL"/>
    <property type="match status" value="1"/>
</dbReference>
<dbReference type="Pfam" id="PF00563">
    <property type="entry name" value="EAL"/>
    <property type="match status" value="1"/>
</dbReference>
<dbReference type="PANTHER" id="PTHR33121:SF70">
    <property type="entry name" value="SIGNALING PROTEIN YKOW"/>
    <property type="match status" value="1"/>
</dbReference>
<dbReference type="PANTHER" id="PTHR33121">
    <property type="entry name" value="CYCLIC DI-GMP PHOSPHODIESTERASE PDEF"/>
    <property type="match status" value="1"/>
</dbReference>
<gene>
    <name evidence="2" type="ORF">CKO13_04765</name>
</gene>
<evidence type="ECO:0000313" key="3">
    <source>
        <dbReference type="Proteomes" id="UP000738126"/>
    </source>
</evidence>
<dbReference type="InterPro" id="IPR050706">
    <property type="entry name" value="Cyclic-di-GMP_PDE-like"/>
</dbReference>
<accession>A0ABS1E3P9</accession>
<proteinExistence type="predicted"/>
<dbReference type="EMBL" id="NRSH01000037">
    <property type="protein sequence ID" value="MBK1726346.1"/>
    <property type="molecule type" value="Genomic_DNA"/>
</dbReference>
<organism evidence="2 3">
    <name type="scientific">Halorhodospira neutriphila</name>
    <dbReference type="NCBI Taxonomy" id="168379"/>
    <lineage>
        <taxon>Bacteria</taxon>
        <taxon>Pseudomonadati</taxon>
        <taxon>Pseudomonadota</taxon>
        <taxon>Gammaproteobacteria</taxon>
        <taxon>Chromatiales</taxon>
        <taxon>Ectothiorhodospiraceae</taxon>
        <taxon>Halorhodospira</taxon>
    </lineage>
</organism>
<dbReference type="SUPFAM" id="SSF141868">
    <property type="entry name" value="EAL domain-like"/>
    <property type="match status" value="1"/>
</dbReference>
<evidence type="ECO:0000259" key="1">
    <source>
        <dbReference type="PROSITE" id="PS50883"/>
    </source>
</evidence>
<evidence type="ECO:0000313" key="2">
    <source>
        <dbReference type="EMBL" id="MBK1726346.1"/>
    </source>
</evidence>
<dbReference type="RefSeq" id="WP_200257393.1">
    <property type="nucleotide sequence ID" value="NZ_NRSH01000037.1"/>
</dbReference>
<keyword evidence="3" id="KW-1185">Reference proteome</keyword>
<dbReference type="CDD" id="cd01948">
    <property type="entry name" value="EAL"/>
    <property type="match status" value="1"/>
</dbReference>
<reference evidence="2 3" key="1">
    <citation type="journal article" date="2020" name="Microorganisms">
        <title>Osmotic Adaptation and Compatible Solute Biosynthesis of Phototrophic Bacteria as Revealed from Genome Analyses.</title>
        <authorList>
            <person name="Imhoff J.F."/>
            <person name="Rahn T."/>
            <person name="Kunzel S."/>
            <person name="Keller A."/>
            <person name="Neulinger S.C."/>
        </authorList>
    </citation>
    <scope>NUCLEOTIDE SEQUENCE [LARGE SCALE GENOMIC DNA]</scope>
    <source>
        <strain evidence="2 3">DSM 15116</strain>
    </source>
</reference>
<feature type="domain" description="EAL" evidence="1">
    <location>
        <begin position="112"/>
        <end position="362"/>
    </location>
</feature>
<dbReference type="Proteomes" id="UP000738126">
    <property type="component" value="Unassembled WGS sequence"/>
</dbReference>
<dbReference type="InterPro" id="IPR035919">
    <property type="entry name" value="EAL_sf"/>
</dbReference>
<protein>
    <recommendedName>
        <fullName evidence="1">EAL domain-containing protein</fullName>
    </recommendedName>
</protein>
<dbReference type="SMART" id="SM00052">
    <property type="entry name" value="EAL"/>
    <property type="match status" value="1"/>
</dbReference>